<protein>
    <submittedName>
        <fullName evidence="1">Uncharacterized protein</fullName>
    </submittedName>
</protein>
<evidence type="ECO:0000313" key="1">
    <source>
        <dbReference type="EMBL" id="JAH74209.1"/>
    </source>
</evidence>
<proteinExistence type="predicted"/>
<organism evidence="1">
    <name type="scientific">Anguilla anguilla</name>
    <name type="common">European freshwater eel</name>
    <name type="synonym">Muraena anguilla</name>
    <dbReference type="NCBI Taxonomy" id="7936"/>
    <lineage>
        <taxon>Eukaryota</taxon>
        <taxon>Metazoa</taxon>
        <taxon>Chordata</taxon>
        <taxon>Craniata</taxon>
        <taxon>Vertebrata</taxon>
        <taxon>Euteleostomi</taxon>
        <taxon>Actinopterygii</taxon>
        <taxon>Neopterygii</taxon>
        <taxon>Teleostei</taxon>
        <taxon>Anguilliformes</taxon>
        <taxon>Anguillidae</taxon>
        <taxon>Anguilla</taxon>
    </lineage>
</organism>
<reference evidence="1" key="1">
    <citation type="submission" date="2014-11" db="EMBL/GenBank/DDBJ databases">
        <authorList>
            <person name="Amaro Gonzalez C."/>
        </authorList>
    </citation>
    <scope>NUCLEOTIDE SEQUENCE</scope>
</reference>
<dbReference type="AlphaFoldDB" id="A0A0E9V7V9"/>
<dbReference type="EMBL" id="GBXM01034368">
    <property type="protein sequence ID" value="JAH74209.1"/>
    <property type="molecule type" value="Transcribed_RNA"/>
</dbReference>
<sequence length="28" mass="3125">MLVLLLAVVNYTQVFGQSLLTSIYFFSG</sequence>
<accession>A0A0E9V7V9</accession>
<reference evidence="1" key="2">
    <citation type="journal article" date="2015" name="Fish Shellfish Immunol.">
        <title>Early steps in the European eel (Anguilla anguilla)-Vibrio vulnificus interaction in the gills: Role of the RtxA13 toxin.</title>
        <authorList>
            <person name="Callol A."/>
            <person name="Pajuelo D."/>
            <person name="Ebbesson L."/>
            <person name="Teles M."/>
            <person name="MacKenzie S."/>
            <person name="Amaro C."/>
        </authorList>
    </citation>
    <scope>NUCLEOTIDE SEQUENCE</scope>
</reference>
<name>A0A0E9V7V9_ANGAN</name>